<dbReference type="KEGG" id="eva:EIB75_09720"/>
<evidence type="ECO:0000313" key="1">
    <source>
        <dbReference type="EMBL" id="AZI55509.1"/>
    </source>
</evidence>
<gene>
    <name evidence="1" type="ORF">EIB75_09720</name>
</gene>
<sequence>MISSIMFSQVAFKIIKLPEDTGNTDIFMASNLNIWNSSDAQFKFNKDLEWNYSLINPAKF</sequence>
<dbReference type="RefSeq" id="WP_124986534.1">
    <property type="nucleotide sequence ID" value="NZ_CP034160.1"/>
</dbReference>
<dbReference type="AlphaFoldDB" id="A0A3G8ZDQ9"/>
<organism evidence="1 2">
    <name type="scientific">Epilithonimonas vandammei</name>
    <dbReference type="NCBI Taxonomy" id="2487072"/>
    <lineage>
        <taxon>Bacteria</taxon>
        <taxon>Pseudomonadati</taxon>
        <taxon>Bacteroidota</taxon>
        <taxon>Flavobacteriia</taxon>
        <taxon>Flavobacteriales</taxon>
        <taxon>Weeksellaceae</taxon>
        <taxon>Chryseobacterium group</taxon>
        <taxon>Epilithonimonas</taxon>
    </lineage>
</organism>
<evidence type="ECO:0000313" key="2">
    <source>
        <dbReference type="Proteomes" id="UP000272316"/>
    </source>
</evidence>
<reference evidence="2" key="1">
    <citation type="submission" date="2018-11" db="EMBL/GenBank/DDBJ databases">
        <title>Proposal to divide the Flavobacteriaceae and reorganize its genera based on Amino Acid Identity values calculated from whole genome sequences.</title>
        <authorList>
            <person name="Nicholson A.C."/>
            <person name="Gulvik C.A."/>
            <person name="Whitney A.M."/>
            <person name="Sheth M."/>
            <person name="Batra D."/>
            <person name="Pryor J."/>
            <person name="Bernardet J.-F."/>
            <person name="Hugo C."/>
            <person name="Kampfer P."/>
            <person name="Newman J.D."/>
            <person name="McQuiston J.R."/>
        </authorList>
    </citation>
    <scope>NUCLEOTIDE SEQUENCE [LARGE SCALE GENOMIC DNA]</scope>
    <source>
        <strain evidence="2">H6466</strain>
    </source>
</reference>
<protein>
    <submittedName>
        <fullName evidence="1">Uncharacterized protein</fullName>
    </submittedName>
</protein>
<proteinExistence type="predicted"/>
<accession>A0A3G8ZDQ9</accession>
<name>A0A3G8ZDQ9_9FLAO</name>
<dbReference type="Proteomes" id="UP000272316">
    <property type="component" value="Chromosome"/>
</dbReference>
<dbReference type="EMBL" id="CP034160">
    <property type="protein sequence ID" value="AZI55509.1"/>
    <property type="molecule type" value="Genomic_DNA"/>
</dbReference>